<dbReference type="SMART" id="SM00490">
    <property type="entry name" value="HELICc"/>
    <property type="match status" value="1"/>
</dbReference>
<organism evidence="15 16">
    <name type="scientific">Stomoxys calcitrans</name>
    <name type="common">Stable fly</name>
    <name type="synonym">Conops calcitrans</name>
    <dbReference type="NCBI Taxonomy" id="35570"/>
    <lineage>
        <taxon>Eukaryota</taxon>
        <taxon>Metazoa</taxon>
        <taxon>Ecdysozoa</taxon>
        <taxon>Arthropoda</taxon>
        <taxon>Hexapoda</taxon>
        <taxon>Insecta</taxon>
        <taxon>Pterygota</taxon>
        <taxon>Neoptera</taxon>
        <taxon>Endopterygota</taxon>
        <taxon>Diptera</taxon>
        <taxon>Brachycera</taxon>
        <taxon>Muscomorpha</taxon>
        <taxon>Muscoidea</taxon>
        <taxon>Muscidae</taxon>
        <taxon>Stomoxys</taxon>
    </lineage>
</organism>
<dbReference type="Pfam" id="PF00271">
    <property type="entry name" value="Helicase_C"/>
    <property type="match status" value="1"/>
</dbReference>
<dbReference type="PROSITE" id="PS51192">
    <property type="entry name" value="HELICASE_ATP_BIND_1"/>
    <property type="match status" value="1"/>
</dbReference>
<feature type="compositionally biased region" description="Basic and acidic residues" evidence="11">
    <location>
        <begin position="170"/>
        <end position="203"/>
    </location>
</feature>
<evidence type="ECO:0000256" key="10">
    <source>
        <dbReference type="RuleBase" id="RU000492"/>
    </source>
</evidence>
<reference evidence="15" key="1">
    <citation type="submission" date="2020-05" db="UniProtKB">
        <authorList>
            <consortium name="EnsemblMetazoa"/>
        </authorList>
    </citation>
    <scope>IDENTIFICATION</scope>
    <source>
        <strain evidence="15">USDA</strain>
    </source>
</reference>
<feature type="domain" description="DEAD-box RNA helicase Q" evidence="14">
    <location>
        <begin position="280"/>
        <end position="308"/>
    </location>
</feature>
<dbReference type="AlphaFoldDB" id="A0A1I8P0I1"/>
<keyword evidence="6" id="KW-0694">RNA-binding</keyword>
<feature type="compositionally biased region" description="Low complexity" evidence="11">
    <location>
        <begin position="28"/>
        <end position="40"/>
    </location>
</feature>
<feature type="compositionally biased region" description="Gly residues" evidence="11">
    <location>
        <begin position="692"/>
        <end position="702"/>
    </location>
</feature>
<dbReference type="STRING" id="35570.A0A1I8P0I1"/>
<dbReference type="FunFam" id="3.40.50.300:FF:000008">
    <property type="entry name" value="ATP-dependent RNA helicase RhlB"/>
    <property type="match status" value="1"/>
</dbReference>
<evidence type="ECO:0000259" key="13">
    <source>
        <dbReference type="PROSITE" id="PS51194"/>
    </source>
</evidence>
<evidence type="ECO:0000256" key="1">
    <source>
        <dbReference type="ARBA" id="ARBA00012552"/>
    </source>
</evidence>
<feature type="compositionally biased region" description="Basic and acidic residues" evidence="11">
    <location>
        <begin position="218"/>
        <end position="232"/>
    </location>
</feature>
<feature type="region of interest" description="Disordered" evidence="11">
    <location>
        <begin position="1"/>
        <end position="232"/>
    </location>
</feature>
<evidence type="ECO:0000256" key="11">
    <source>
        <dbReference type="SAM" id="MobiDB-lite"/>
    </source>
</evidence>
<dbReference type="GO" id="GO:0031047">
    <property type="term" value="P:regulatory ncRNA-mediated gene silencing"/>
    <property type="evidence" value="ECO:0007669"/>
    <property type="project" value="UniProtKB-ARBA"/>
</dbReference>
<evidence type="ECO:0000256" key="5">
    <source>
        <dbReference type="ARBA" id="ARBA00022840"/>
    </source>
</evidence>
<dbReference type="GO" id="GO:0016787">
    <property type="term" value="F:hydrolase activity"/>
    <property type="evidence" value="ECO:0007669"/>
    <property type="project" value="UniProtKB-KW"/>
</dbReference>
<evidence type="ECO:0000256" key="8">
    <source>
        <dbReference type="ARBA" id="ARBA00047984"/>
    </source>
</evidence>
<feature type="domain" description="Helicase C-terminal" evidence="13">
    <location>
        <begin position="511"/>
        <end position="678"/>
    </location>
</feature>
<dbReference type="FunFam" id="3.40.50.300:FF:000160">
    <property type="entry name" value="ATP-dependent RNA helicase DDX3X"/>
    <property type="match status" value="1"/>
</dbReference>
<dbReference type="OrthoDB" id="196131at2759"/>
<dbReference type="PANTHER" id="PTHR47958">
    <property type="entry name" value="ATP-DEPENDENT RNA HELICASE DBP3"/>
    <property type="match status" value="1"/>
</dbReference>
<feature type="compositionally biased region" description="Basic and acidic residues" evidence="11">
    <location>
        <begin position="77"/>
        <end position="96"/>
    </location>
</feature>
<dbReference type="VEuPathDB" id="VectorBase:SCAU003736"/>
<accession>A0A1I8P0I1</accession>
<sequence length="780" mass="85498">MSNAINQNGTGLEQQVAGLDLNGGRANSSPITTKSSLSSSQADIYVPPQLRGDTNFAPLASNSNDSRYESRGGGGKFDNRGGDRDQQQQRGGEYRRGGGGRNFNSRGDRQSGDFSNFSGRRGGGRYEDNYNGENDSRRGGDDWNRGGGRSQNNRNYDRREDGGSNNYRGRGSDRRNGPNDEAPRNNRWQEPERRPEDTERGVEEQQGGGGGGSGGGGGERRYGGRWNDERRGDIDYTKLGPRDERLEAELFGVGNTGINFDKYEDIPVEATGKSVPANITSFDDVQLTEIIRHNVQMARYDKPTPVQKYAIPIIINGRDLMACAQTGSGKTAAFLLPILNQMYEHGIPPPPQNTRGYNRRKQYPLGLVLAPTRELATQIFEEAKKFAYRSRMRPAVLYGGNNTTEQMRELDRGCHLIVATPGRLEDMITRGKVCLDNIRFLVLDEADRMLDMGFEPQIRRIVEESNMPGRGQRQTLMFSATFPKQIQELASDFLSNYIFLAVGRVGSTSENITQTILWVHEQDKRSYLLDLLETIRAGTENFKDSLTLIFVETKKGADALEEFLYQCNHPVTSIHGDRTQKEREEALRCFRSGDCPILVATAVAARGLDIPHVKHVINFDLPSDVEEYVHRIGRTGRMGNLGVATSFFNDKNRNICSDLVELLIETKQELPSFLEDMMASDKSYGGNKRRGGGGNRYGGGFGSRDYRQQSGGGGGSRGSNNRSSGGNHGGGGSYRSNGNSYGGGGGGGGGGGYYGSSSYGNDGGNYGGNSSSGPDWWGGQ</sequence>
<evidence type="ECO:0000256" key="7">
    <source>
        <dbReference type="ARBA" id="ARBA00024358"/>
    </source>
</evidence>
<feature type="short sequence motif" description="Q motif" evidence="9">
    <location>
        <begin position="280"/>
        <end position="308"/>
    </location>
</feature>
<dbReference type="EC" id="3.6.4.13" evidence="1"/>
<dbReference type="SMART" id="SM00487">
    <property type="entry name" value="DEXDc"/>
    <property type="match status" value="1"/>
</dbReference>
<dbReference type="KEGG" id="scac:106087208"/>
<comment type="similarity">
    <text evidence="7">Belongs to the DEAD box helicase family. DDX3/DED1 subfamily.</text>
</comment>
<feature type="region of interest" description="Disordered" evidence="11">
    <location>
        <begin position="681"/>
        <end position="780"/>
    </location>
</feature>
<dbReference type="InterPro" id="IPR014014">
    <property type="entry name" value="RNA_helicase_DEAD_Q_motif"/>
</dbReference>
<dbReference type="InterPro" id="IPR011545">
    <property type="entry name" value="DEAD/DEAH_box_helicase_dom"/>
</dbReference>
<dbReference type="GO" id="GO:0005524">
    <property type="term" value="F:ATP binding"/>
    <property type="evidence" value="ECO:0007669"/>
    <property type="project" value="UniProtKB-KW"/>
</dbReference>
<feature type="compositionally biased region" description="Basic and acidic residues" evidence="11">
    <location>
        <begin position="124"/>
        <end position="144"/>
    </location>
</feature>
<dbReference type="Gene3D" id="3.40.50.300">
    <property type="entry name" value="P-loop containing nucleotide triphosphate hydrolases"/>
    <property type="match status" value="2"/>
</dbReference>
<dbReference type="InterPro" id="IPR001650">
    <property type="entry name" value="Helicase_C-like"/>
</dbReference>
<feature type="compositionally biased region" description="Gly residues" evidence="11">
    <location>
        <begin position="206"/>
        <end position="217"/>
    </location>
</feature>
<dbReference type="GO" id="GO:0003723">
    <property type="term" value="F:RNA binding"/>
    <property type="evidence" value="ECO:0007669"/>
    <property type="project" value="UniProtKB-KW"/>
</dbReference>
<evidence type="ECO:0000256" key="2">
    <source>
        <dbReference type="ARBA" id="ARBA00022741"/>
    </source>
</evidence>
<feature type="compositionally biased region" description="Gly residues" evidence="11">
    <location>
        <begin position="740"/>
        <end position="754"/>
    </location>
</feature>
<keyword evidence="4 10" id="KW-0347">Helicase</keyword>
<dbReference type="InterPro" id="IPR000629">
    <property type="entry name" value="RNA-helicase_DEAD-box_CS"/>
</dbReference>
<dbReference type="CDD" id="cd18787">
    <property type="entry name" value="SF2_C_DEAD"/>
    <property type="match status" value="1"/>
</dbReference>
<dbReference type="GO" id="GO:0003724">
    <property type="term" value="F:RNA helicase activity"/>
    <property type="evidence" value="ECO:0007669"/>
    <property type="project" value="UniProtKB-EC"/>
</dbReference>
<evidence type="ECO:0000259" key="12">
    <source>
        <dbReference type="PROSITE" id="PS51192"/>
    </source>
</evidence>
<keyword evidence="3 10" id="KW-0378">Hydrolase</keyword>
<protein>
    <recommendedName>
        <fullName evidence="1">RNA helicase</fullName>
        <ecNumber evidence="1">3.6.4.13</ecNumber>
    </recommendedName>
</protein>
<dbReference type="Proteomes" id="UP000095300">
    <property type="component" value="Unassembled WGS sequence"/>
</dbReference>
<name>A0A1I8P0I1_STOCA</name>
<keyword evidence="2 10" id="KW-0547">Nucleotide-binding</keyword>
<dbReference type="SUPFAM" id="SSF52540">
    <property type="entry name" value="P-loop containing nucleoside triphosphate hydrolases"/>
    <property type="match status" value="1"/>
</dbReference>
<feature type="compositionally biased region" description="Polar residues" evidence="11">
    <location>
        <begin position="1"/>
        <end position="13"/>
    </location>
</feature>
<dbReference type="InterPro" id="IPR014001">
    <property type="entry name" value="Helicase_ATP-bd"/>
</dbReference>
<evidence type="ECO:0000256" key="4">
    <source>
        <dbReference type="ARBA" id="ARBA00022806"/>
    </source>
</evidence>
<evidence type="ECO:0000313" key="15">
    <source>
        <dbReference type="EnsemblMetazoa" id="SCAU003736-PA"/>
    </source>
</evidence>
<evidence type="ECO:0000256" key="3">
    <source>
        <dbReference type="ARBA" id="ARBA00022801"/>
    </source>
</evidence>
<dbReference type="Pfam" id="PF00270">
    <property type="entry name" value="DEAD"/>
    <property type="match status" value="1"/>
</dbReference>
<dbReference type="PROSITE" id="PS51194">
    <property type="entry name" value="HELICASE_CTER"/>
    <property type="match status" value="1"/>
</dbReference>
<evidence type="ECO:0000313" key="16">
    <source>
        <dbReference type="Proteomes" id="UP000095300"/>
    </source>
</evidence>
<keyword evidence="16" id="KW-1185">Reference proteome</keyword>
<evidence type="ECO:0000256" key="9">
    <source>
        <dbReference type="PROSITE-ProRule" id="PRU00552"/>
    </source>
</evidence>
<dbReference type="InterPro" id="IPR027417">
    <property type="entry name" value="P-loop_NTPase"/>
</dbReference>
<evidence type="ECO:0000259" key="14">
    <source>
        <dbReference type="PROSITE" id="PS51195"/>
    </source>
</evidence>
<dbReference type="CDD" id="cd18051">
    <property type="entry name" value="DEADc_DDX3"/>
    <property type="match status" value="1"/>
</dbReference>
<feature type="domain" description="Helicase ATP-binding" evidence="12">
    <location>
        <begin position="311"/>
        <end position="500"/>
    </location>
</feature>
<dbReference type="PROSITE" id="PS00039">
    <property type="entry name" value="DEAD_ATP_HELICASE"/>
    <property type="match status" value="1"/>
</dbReference>
<gene>
    <name evidence="15" type="primary">106087208</name>
</gene>
<dbReference type="PROSITE" id="PS51195">
    <property type="entry name" value="Q_MOTIF"/>
    <property type="match status" value="1"/>
</dbReference>
<evidence type="ECO:0000256" key="6">
    <source>
        <dbReference type="ARBA" id="ARBA00022884"/>
    </source>
</evidence>
<keyword evidence="5 10" id="KW-0067">ATP-binding</keyword>
<proteinExistence type="inferred from homology"/>
<comment type="catalytic activity">
    <reaction evidence="8">
        <text>ATP + H2O = ADP + phosphate + H(+)</text>
        <dbReference type="Rhea" id="RHEA:13065"/>
        <dbReference type="ChEBI" id="CHEBI:15377"/>
        <dbReference type="ChEBI" id="CHEBI:15378"/>
        <dbReference type="ChEBI" id="CHEBI:30616"/>
        <dbReference type="ChEBI" id="CHEBI:43474"/>
        <dbReference type="ChEBI" id="CHEBI:456216"/>
        <dbReference type="EC" id="3.6.4.13"/>
    </reaction>
</comment>
<dbReference type="EnsemblMetazoa" id="SCAU003736-RA">
    <property type="protein sequence ID" value="SCAU003736-PA"/>
    <property type="gene ID" value="SCAU003736"/>
</dbReference>